<sequence>MAIDPGVGLQKTNVNRDCRVIDHDRFSKGCVREVDKAMGLGGVHLRVLKELGEVLVAPLTDLFNASLELEVVPEDWRRADVVPLHKIRSKEKVGSDFCAGKDQRREISEKNNIPILISMLDLTEIAHC</sequence>
<keyword evidence="1" id="KW-1185">Reference proteome</keyword>
<dbReference type="GO" id="GO:0061343">
    <property type="term" value="P:cell adhesion involved in heart morphogenesis"/>
    <property type="evidence" value="ECO:0007669"/>
    <property type="project" value="TreeGrafter"/>
</dbReference>
<dbReference type="PANTHER" id="PTHR33395">
    <property type="entry name" value="TRANSCRIPTASE, PUTATIVE-RELATED-RELATED"/>
    <property type="match status" value="1"/>
</dbReference>
<dbReference type="RefSeq" id="XP_033782868.1">
    <property type="nucleotide sequence ID" value="XM_033926977.1"/>
</dbReference>
<dbReference type="GeneID" id="117351563"/>
<dbReference type="InParanoid" id="A0A6P8Q6P8"/>
<dbReference type="Proteomes" id="UP000515159">
    <property type="component" value="Chromosome 18"/>
</dbReference>
<gene>
    <name evidence="2" type="primary">UBE2D2</name>
</gene>
<dbReference type="PANTHER" id="PTHR33395:SF22">
    <property type="entry name" value="REVERSE TRANSCRIPTASE DOMAIN-CONTAINING PROTEIN"/>
    <property type="match status" value="1"/>
</dbReference>
<accession>A0A6P8Q6P8</accession>
<organism evidence="1 2">
    <name type="scientific">Geotrypetes seraphini</name>
    <name type="common">Gaboon caecilian</name>
    <name type="synonym">Caecilia seraphini</name>
    <dbReference type="NCBI Taxonomy" id="260995"/>
    <lineage>
        <taxon>Eukaryota</taxon>
        <taxon>Metazoa</taxon>
        <taxon>Chordata</taxon>
        <taxon>Craniata</taxon>
        <taxon>Vertebrata</taxon>
        <taxon>Euteleostomi</taxon>
        <taxon>Amphibia</taxon>
        <taxon>Gymnophiona</taxon>
        <taxon>Geotrypetes</taxon>
    </lineage>
</organism>
<dbReference type="CTD" id="7322"/>
<dbReference type="AlphaFoldDB" id="A0A6P8Q6P8"/>
<evidence type="ECO:0000313" key="2">
    <source>
        <dbReference type="RefSeq" id="XP_033782868.1"/>
    </source>
</evidence>
<proteinExistence type="predicted"/>
<name>A0A6P8Q6P8_GEOSA</name>
<protein>
    <submittedName>
        <fullName evidence="2">Ubiquitin-conjugating enzyme E2 D2 isoform X2</fullName>
    </submittedName>
</protein>
<reference evidence="2" key="1">
    <citation type="submission" date="2025-08" db="UniProtKB">
        <authorList>
            <consortium name="RefSeq"/>
        </authorList>
    </citation>
    <scope>IDENTIFICATION</scope>
</reference>
<dbReference type="GO" id="GO:0031012">
    <property type="term" value="C:extracellular matrix"/>
    <property type="evidence" value="ECO:0007669"/>
    <property type="project" value="TreeGrafter"/>
</dbReference>
<evidence type="ECO:0000313" key="1">
    <source>
        <dbReference type="Proteomes" id="UP000515159"/>
    </source>
</evidence>
<dbReference type="GO" id="GO:0007508">
    <property type="term" value="P:larval heart development"/>
    <property type="evidence" value="ECO:0007669"/>
    <property type="project" value="TreeGrafter"/>
</dbReference>